<dbReference type="InterPro" id="IPR038765">
    <property type="entry name" value="Papain-like_cys_pep_sf"/>
</dbReference>
<dbReference type="RefSeq" id="WP_195191609.1">
    <property type="nucleotide sequence ID" value="NZ_JADMUL010000028.1"/>
</dbReference>
<evidence type="ECO:0000256" key="1">
    <source>
        <dbReference type="SAM" id="SignalP"/>
    </source>
</evidence>
<organism evidence="3 4">
    <name type="scientific">Faecalitalea cylindroides</name>
    <dbReference type="NCBI Taxonomy" id="39483"/>
    <lineage>
        <taxon>Bacteria</taxon>
        <taxon>Bacillati</taxon>
        <taxon>Bacillota</taxon>
        <taxon>Erysipelotrichia</taxon>
        <taxon>Erysipelotrichales</taxon>
        <taxon>Erysipelotrichaceae</taxon>
        <taxon>Faecalitalea</taxon>
    </lineage>
</organism>
<dbReference type="Proteomes" id="UP001220658">
    <property type="component" value="Unassembled WGS sequence"/>
</dbReference>
<dbReference type="Pfam" id="PF01841">
    <property type="entry name" value="Transglut_core"/>
    <property type="match status" value="1"/>
</dbReference>
<dbReference type="PANTHER" id="PTHR33490">
    <property type="entry name" value="BLR5614 PROTEIN-RELATED"/>
    <property type="match status" value="1"/>
</dbReference>
<comment type="caution">
    <text evidence="3">The sequence shown here is derived from an EMBL/GenBank/DDBJ whole genome shotgun (WGS) entry which is preliminary data.</text>
</comment>
<accession>A0AAW6FTA7</accession>
<dbReference type="Gene3D" id="3.10.620.30">
    <property type="match status" value="1"/>
</dbReference>
<feature type="chain" id="PRO_5043857276" evidence="1">
    <location>
        <begin position="24"/>
        <end position="298"/>
    </location>
</feature>
<dbReference type="PANTHER" id="PTHR33490:SF6">
    <property type="entry name" value="SLL1049 PROTEIN"/>
    <property type="match status" value="1"/>
</dbReference>
<keyword evidence="1" id="KW-0732">Signal</keyword>
<proteinExistence type="predicted"/>
<reference evidence="3" key="1">
    <citation type="submission" date="2023-01" db="EMBL/GenBank/DDBJ databases">
        <title>Human gut microbiome strain richness.</title>
        <authorList>
            <person name="Chen-Liaw A."/>
        </authorList>
    </citation>
    <scope>NUCLEOTIDE SEQUENCE</scope>
    <source>
        <strain evidence="3">D55st1_G4_D55t1_190419</strain>
    </source>
</reference>
<protein>
    <submittedName>
        <fullName evidence="3">Transglutaminase-like domain-containing protein</fullName>
    </submittedName>
</protein>
<feature type="signal peptide" evidence="1">
    <location>
        <begin position="1"/>
        <end position="23"/>
    </location>
</feature>
<sequence length="298" mass="33918">MMKWKKLLLGLSLCIFVTGCSSSQEYPTDYPESPAQQVSEILWPQSPGVDVLTDSRYAMVDMSNASQGYVTARLLSSASKIKLQISKDDKKYNYDLTSMEYTAFPLQMGNGIYTIKILSQIEGTKYAVVASTQKEVTIQDEFSVYLYPNQVVNYGPDSIVVNKSFELTKDDKDNLTRIYHLFEYTVDVLDYDYEKADYVSDTYVLPDLTQAIENGSGICFDYASLLAALCRIQGIPARVIVGWTDIEYHAWVEIYLENEGWINPKVYFAKNDWSLVDPTFSDSGNADYTGKYEEVYHY</sequence>
<feature type="domain" description="Transglutaminase-like" evidence="2">
    <location>
        <begin position="211"/>
        <end position="280"/>
    </location>
</feature>
<evidence type="ECO:0000259" key="2">
    <source>
        <dbReference type="SMART" id="SM00460"/>
    </source>
</evidence>
<gene>
    <name evidence="3" type="ORF">POG00_08260</name>
</gene>
<evidence type="ECO:0000313" key="3">
    <source>
        <dbReference type="EMBL" id="MDC0828705.1"/>
    </source>
</evidence>
<dbReference type="SUPFAM" id="SSF54001">
    <property type="entry name" value="Cysteine proteinases"/>
    <property type="match status" value="1"/>
</dbReference>
<dbReference type="AlphaFoldDB" id="A0AAW6FTA7"/>
<name>A0AAW6FTA7_9FIRM</name>
<dbReference type="PROSITE" id="PS51257">
    <property type="entry name" value="PROKAR_LIPOPROTEIN"/>
    <property type="match status" value="1"/>
</dbReference>
<dbReference type="EMBL" id="JAQNCK010000023">
    <property type="protein sequence ID" value="MDC0828705.1"/>
    <property type="molecule type" value="Genomic_DNA"/>
</dbReference>
<evidence type="ECO:0000313" key="4">
    <source>
        <dbReference type="Proteomes" id="UP001220658"/>
    </source>
</evidence>
<dbReference type="InterPro" id="IPR002931">
    <property type="entry name" value="Transglutaminase-like"/>
</dbReference>
<dbReference type="SMART" id="SM00460">
    <property type="entry name" value="TGc"/>
    <property type="match status" value="1"/>
</dbReference>